<evidence type="ECO:0000313" key="1">
    <source>
        <dbReference type="EMBL" id="PSJ37947.1"/>
    </source>
</evidence>
<comment type="caution">
    <text evidence="1">The sequence shown here is derived from an EMBL/GenBank/DDBJ whole genome shotgun (WGS) entry which is preliminary data.</text>
</comment>
<name>A0A2P7QIZ1_9SPHN</name>
<dbReference type="EMBL" id="PXYI01000007">
    <property type="protein sequence ID" value="PSJ37947.1"/>
    <property type="molecule type" value="Genomic_DNA"/>
</dbReference>
<dbReference type="OrthoDB" id="7573894at2"/>
<gene>
    <name evidence="1" type="ORF">C7I55_19760</name>
</gene>
<protein>
    <submittedName>
        <fullName evidence="1">Uncharacterized protein</fullName>
    </submittedName>
</protein>
<evidence type="ECO:0000313" key="2">
    <source>
        <dbReference type="Proteomes" id="UP000241167"/>
    </source>
</evidence>
<keyword evidence="2" id="KW-1185">Reference proteome</keyword>
<reference evidence="1 2" key="1">
    <citation type="submission" date="2018-03" db="EMBL/GenBank/DDBJ databases">
        <title>The draft genome of Sphingosinicella sp. GL-C-18.</title>
        <authorList>
            <person name="Liu L."/>
            <person name="Li L."/>
            <person name="Liang L."/>
            <person name="Zhang X."/>
            <person name="Wang T."/>
        </authorList>
    </citation>
    <scope>NUCLEOTIDE SEQUENCE [LARGE SCALE GENOMIC DNA]</scope>
    <source>
        <strain evidence="1 2">GL-C-18</strain>
    </source>
</reference>
<sequence length="112" mass="12074">MAECDGLLRAQALEAYEAIPSLDTHGELTRLILAEVTLLTQKYRNVRRHDVPHIQELAGLLDVLWQEVEMVAARGPALAMLGGSSAGPVPAPITAIPTRMDAVQVEAPREPA</sequence>
<proteinExistence type="predicted"/>
<dbReference type="Proteomes" id="UP000241167">
    <property type="component" value="Unassembled WGS sequence"/>
</dbReference>
<dbReference type="RefSeq" id="WP_106514761.1">
    <property type="nucleotide sequence ID" value="NZ_PXYI01000007.1"/>
</dbReference>
<dbReference type="AlphaFoldDB" id="A0A2P7QIZ1"/>
<accession>A0A2P7QIZ1</accession>
<organism evidence="1 2">
    <name type="scientific">Allosphingosinicella deserti</name>
    <dbReference type="NCBI Taxonomy" id="2116704"/>
    <lineage>
        <taxon>Bacteria</taxon>
        <taxon>Pseudomonadati</taxon>
        <taxon>Pseudomonadota</taxon>
        <taxon>Alphaproteobacteria</taxon>
        <taxon>Sphingomonadales</taxon>
        <taxon>Sphingomonadaceae</taxon>
        <taxon>Allosphingosinicella</taxon>
    </lineage>
</organism>